<dbReference type="Pfam" id="PF14681">
    <property type="entry name" value="UPRTase"/>
    <property type="match status" value="1"/>
</dbReference>
<dbReference type="EMBL" id="HBKP01017514">
    <property type="protein sequence ID" value="CAE2229252.1"/>
    <property type="molecule type" value="Transcribed_RNA"/>
</dbReference>
<dbReference type="GO" id="GO:0005525">
    <property type="term" value="F:GTP binding"/>
    <property type="evidence" value="ECO:0007669"/>
    <property type="project" value="UniProtKB-KW"/>
</dbReference>
<reference evidence="11" key="1">
    <citation type="submission" date="2021-01" db="EMBL/GenBank/DDBJ databases">
        <authorList>
            <person name="Corre E."/>
            <person name="Pelletier E."/>
            <person name="Niang G."/>
            <person name="Scheremetjew M."/>
            <person name="Finn R."/>
            <person name="Kale V."/>
            <person name="Holt S."/>
            <person name="Cochrane G."/>
            <person name="Meng A."/>
            <person name="Brown T."/>
            <person name="Cohen L."/>
        </authorList>
    </citation>
    <scope>NUCLEOTIDE SEQUENCE</scope>
    <source>
        <strain evidence="11">DIVA3 518/3/11/1/6</strain>
    </source>
</reference>
<protein>
    <recommendedName>
        <fullName evidence="4">uracil phosphoribosyltransferase</fullName>
        <ecNumber evidence="4">2.4.2.9</ecNumber>
    </recommendedName>
</protein>
<dbReference type="InterPro" id="IPR000836">
    <property type="entry name" value="PRTase_dom"/>
</dbReference>
<accession>A0A7S4IH26</accession>
<comment type="pathway">
    <text evidence="2">Pyrimidine metabolism; UMP biosynthesis via salvage pathway; UMP from uracil: step 1/1.</text>
</comment>
<organism evidence="11">
    <name type="scientific">Vannella robusta</name>
    <dbReference type="NCBI Taxonomy" id="1487602"/>
    <lineage>
        <taxon>Eukaryota</taxon>
        <taxon>Amoebozoa</taxon>
        <taxon>Discosea</taxon>
        <taxon>Flabellinia</taxon>
        <taxon>Vannellidae</taxon>
        <taxon>Vannella</taxon>
    </lineage>
</organism>
<keyword evidence="6" id="KW-0328">Glycosyltransferase</keyword>
<feature type="domain" description="Phosphoribosyltransferase" evidence="10">
    <location>
        <begin position="5"/>
        <end position="205"/>
    </location>
</feature>
<dbReference type="Gene3D" id="3.40.50.2020">
    <property type="match status" value="1"/>
</dbReference>
<gene>
    <name evidence="11" type="ORF">VSP0166_LOCUS12446</name>
</gene>
<evidence type="ECO:0000256" key="8">
    <source>
        <dbReference type="ARBA" id="ARBA00022741"/>
    </source>
</evidence>
<dbReference type="FunFam" id="3.40.50.2020:FF:000023">
    <property type="entry name" value="Probable uracil phosphoribosyltransferase"/>
    <property type="match status" value="1"/>
</dbReference>
<keyword evidence="7" id="KW-0808">Transferase</keyword>
<evidence type="ECO:0000256" key="3">
    <source>
        <dbReference type="ARBA" id="ARBA00009516"/>
    </source>
</evidence>
<proteinExistence type="inferred from homology"/>
<name>A0A7S4IH26_9EUKA</name>
<evidence type="ECO:0000256" key="6">
    <source>
        <dbReference type="ARBA" id="ARBA00022676"/>
    </source>
</evidence>
<keyword evidence="8" id="KW-0547">Nucleotide-binding</keyword>
<dbReference type="EC" id="2.4.2.9" evidence="4"/>
<evidence type="ECO:0000256" key="9">
    <source>
        <dbReference type="ARBA" id="ARBA00023134"/>
    </source>
</evidence>
<comment type="similarity">
    <text evidence="3">Belongs to the UPRTase family.</text>
</comment>
<comment type="cofactor">
    <cofactor evidence="1">
        <name>Mg(2+)</name>
        <dbReference type="ChEBI" id="CHEBI:18420"/>
    </cofactor>
</comment>
<keyword evidence="5" id="KW-0021">Allosteric enzyme</keyword>
<keyword evidence="9" id="KW-0342">GTP-binding</keyword>
<evidence type="ECO:0000256" key="1">
    <source>
        <dbReference type="ARBA" id="ARBA00001946"/>
    </source>
</evidence>
<sequence>MLKMNPQVKGLLTIVRDREQPRGEFIFYADRLIRLLIEEGLSYLEFEPTTVITPAGCAYEGTQLKSRICGVSMVRAGESMEAGLRQVFKKIRIGKILISKDEDGVPHFLFAKFPQDIGERQVLLLDPMLATGASVTEAVKVLMQHGVKEENILFLNLIAAPQGIKSFTKRFPKIKIVTVEIDKTLSNTGISLPGIGEFGDRYFGTEENDSRNSIIENRF</sequence>
<evidence type="ECO:0000259" key="10">
    <source>
        <dbReference type="Pfam" id="PF14681"/>
    </source>
</evidence>
<evidence type="ECO:0000256" key="5">
    <source>
        <dbReference type="ARBA" id="ARBA00022533"/>
    </source>
</evidence>
<evidence type="ECO:0000256" key="4">
    <source>
        <dbReference type="ARBA" id="ARBA00011894"/>
    </source>
</evidence>
<dbReference type="GO" id="GO:0008655">
    <property type="term" value="P:pyrimidine-containing compound salvage"/>
    <property type="evidence" value="ECO:0007669"/>
    <property type="project" value="UniProtKB-ARBA"/>
</dbReference>
<dbReference type="NCBIfam" id="NF001097">
    <property type="entry name" value="PRK00129.1"/>
    <property type="match status" value="1"/>
</dbReference>
<evidence type="ECO:0000313" key="11">
    <source>
        <dbReference type="EMBL" id="CAE2229252.1"/>
    </source>
</evidence>
<evidence type="ECO:0000256" key="2">
    <source>
        <dbReference type="ARBA" id="ARBA00005180"/>
    </source>
</evidence>
<evidence type="ECO:0000256" key="7">
    <source>
        <dbReference type="ARBA" id="ARBA00022679"/>
    </source>
</evidence>
<dbReference type="AlphaFoldDB" id="A0A7S4IH26"/>
<dbReference type="GO" id="GO:0004845">
    <property type="term" value="F:uracil phosphoribosyltransferase activity"/>
    <property type="evidence" value="ECO:0007669"/>
    <property type="project" value="UniProtKB-EC"/>
</dbReference>
<dbReference type="InterPro" id="IPR029057">
    <property type="entry name" value="PRTase-like"/>
</dbReference>
<dbReference type="SUPFAM" id="SSF53271">
    <property type="entry name" value="PRTase-like"/>
    <property type="match status" value="1"/>
</dbReference>
<dbReference type="CDD" id="cd06223">
    <property type="entry name" value="PRTases_typeI"/>
    <property type="match status" value="1"/>
</dbReference>